<dbReference type="InterPro" id="IPR038765">
    <property type="entry name" value="Papain-like_cys_pep_sf"/>
</dbReference>
<evidence type="ECO:0000313" key="3">
    <source>
        <dbReference type="Proteomes" id="UP000198870"/>
    </source>
</evidence>
<dbReference type="InterPro" id="IPR002931">
    <property type="entry name" value="Transglutaminase-like"/>
</dbReference>
<dbReference type="SMART" id="SM00460">
    <property type="entry name" value="TGc"/>
    <property type="match status" value="1"/>
</dbReference>
<dbReference type="PANTHER" id="PTHR33490:SF3">
    <property type="entry name" value="CONSERVED INTEGRAL MEMBRANE PROTEIN"/>
    <property type="match status" value="1"/>
</dbReference>
<dbReference type="Gene3D" id="3.10.620.30">
    <property type="match status" value="1"/>
</dbReference>
<evidence type="ECO:0000313" key="2">
    <source>
        <dbReference type="EMBL" id="SCY49898.1"/>
    </source>
</evidence>
<evidence type="ECO:0000259" key="1">
    <source>
        <dbReference type="SMART" id="SM00460"/>
    </source>
</evidence>
<accession>A0A1G5GGQ6</accession>
<dbReference type="Proteomes" id="UP000198870">
    <property type="component" value="Unassembled WGS sequence"/>
</dbReference>
<dbReference type="Pfam" id="PF01841">
    <property type="entry name" value="Transglut_core"/>
    <property type="match status" value="1"/>
</dbReference>
<dbReference type="SUPFAM" id="SSF54001">
    <property type="entry name" value="Cysteine proteinases"/>
    <property type="match status" value="1"/>
</dbReference>
<feature type="domain" description="Transglutaminase-like" evidence="1">
    <location>
        <begin position="65"/>
        <end position="140"/>
    </location>
</feature>
<dbReference type="RefSeq" id="WP_092211390.1">
    <property type="nucleotide sequence ID" value="NZ_FMUX01000010.1"/>
</dbReference>
<protein>
    <submittedName>
        <fullName evidence="2">Transglutaminase-like superfamily protein</fullName>
    </submittedName>
</protein>
<dbReference type="OrthoDB" id="9790856at2"/>
<sequence length="266" mass="30664">MTHPQAEYLKTTRFCDYDHPDVIRQARAVTATLSNDTDKAVAIFYWVRDKILYRVGDWHKRASETLYEREGTCTNAANLFVAMCRAAGLPAGYGVLRVKGKSYFGPVMLPLFRQFMSEESVHIFGAVFLEGRWIQVDPSDDYDFCRATGHFNPTAKLVDWDGKNNALLHLDPNDILDIACPVASIDDQMLKAKKNGKGIRALMGSTYVRFLRANRESVSSCDELQPLFVKYLFRKKFHLYLFWQYLRCVLFFRRMNREPQMVADAS</sequence>
<organism evidence="2 3">
    <name type="scientific">Desulfoluna spongiiphila</name>
    <dbReference type="NCBI Taxonomy" id="419481"/>
    <lineage>
        <taxon>Bacteria</taxon>
        <taxon>Pseudomonadati</taxon>
        <taxon>Thermodesulfobacteriota</taxon>
        <taxon>Desulfobacteria</taxon>
        <taxon>Desulfobacterales</taxon>
        <taxon>Desulfolunaceae</taxon>
        <taxon>Desulfoluna</taxon>
    </lineage>
</organism>
<gene>
    <name evidence="2" type="ORF">SAMN05216233_110113</name>
</gene>
<name>A0A1G5GGQ6_9BACT</name>
<dbReference type="EMBL" id="FMUX01000010">
    <property type="protein sequence ID" value="SCY49898.1"/>
    <property type="molecule type" value="Genomic_DNA"/>
</dbReference>
<keyword evidence="3" id="KW-1185">Reference proteome</keyword>
<reference evidence="2 3" key="1">
    <citation type="submission" date="2016-10" db="EMBL/GenBank/DDBJ databases">
        <authorList>
            <person name="de Groot N.N."/>
        </authorList>
    </citation>
    <scope>NUCLEOTIDE SEQUENCE [LARGE SCALE GENOMIC DNA]</scope>
    <source>
        <strain evidence="2 3">AA1</strain>
    </source>
</reference>
<proteinExistence type="predicted"/>
<dbReference type="PANTHER" id="PTHR33490">
    <property type="entry name" value="BLR5614 PROTEIN-RELATED"/>
    <property type="match status" value="1"/>
</dbReference>
<dbReference type="AlphaFoldDB" id="A0A1G5GGQ6"/>